<keyword evidence="2" id="KW-1185">Reference proteome</keyword>
<dbReference type="RefSeq" id="WP_245091597.1">
    <property type="nucleotide sequence ID" value="NZ_CP095053.1"/>
</dbReference>
<dbReference type="SUPFAM" id="SSF52833">
    <property type="entry name" value="Thioredoxin-like"/>
    <property type="match status" value="1"/>
</dbReference>
<protein>
    <submittedName>
        <fullName evidence="1">(2Fe-2S) ferredoxin domain-containing protein</fullName>
    </submittedName>
</protein>
<name>A0A8T9SR11_9BACT</name>
<dbReference type="CDD" id="cd02980">
    <property type="entry name" value="TRX_Fd_family"/>
    <property type="match status" value="1"/>
</dbReference>
<sequence length="115" mass="12963">MHFTTHHLTTPVYAHHIFVCTNQKSGVGDDVAKTFKKELKKQDLKKLLSGGKKRKNRVQTTGCLDVCKHCKKGNGAAVVFYPENIWYGDVHPKDVADIVAEHLGEGRPVQRLRLE</sequence>
<dbReference type="KEGG" id="haei:MUN82_14630"/>
<gene>
    <name evidence="1" type="ORF">MUN82_14630</name>
</gene>
<dbReference type="Gene3D" id="3.40.30.10">
    <property type="entry name" value="Glutaredoxin"/>
    <property type="match status" value="1"/>
</dbReference>
<dbReference type="AlphaFoldDB" id="A0A8T9SR11"/>
<proteinExistence type="predicted"/>
<dbReference type="EMBL" id="CP095053">
    <property type="protein sequence ID" value="UOR04177.1"/>
    <property type="molecule type" value="Genomic_DNA"/>
</dbReference>
<reference evidence="1 2" key="1">
    <citation type="submission" date="2022-04" db="EMBL/GenBank/DDBJ databases">
        <title>Hymenobacter sp. isolated from the air.</title>
        <authorList>
            <person name="Won M."/>
            <person name="Lee C.-M."/>
            <person name="Woen H.-Y."/>
            <person name="Kwon S.-W."/>
        </authorList>
    </citation>
    <scope>NUCLEOTIDE SEQUENCE [LARGE SCALE GENOMIC DNA]</scope>
    <source>
        <strain evidence="2">5413 J-13</strain>
    </source>
</reference>
<evidence type="ECO:0000313" key="2">
    <source>
        <dbReference type="Proteomes" id="UP000829925"/>
    </source>
</evidence>
<organism evidence="1 2">
    <name type="scientific">Hymenobacter aerilatus</name>
    <dbReference type="NCBI Taxonomy" id="2932251"/>
    <lineage>
        <taxon>Bacteria</taxon>
        <taxon>Pseudomonadati</taxon>
        <taxon>Bacteroidota</taxon>
        <taxon>Cytophagia</taxon>
        <taxon>Cytophagales</taxon>
        <taxon>Hymenobacteraceae</taxon>
        <taxon>Hymenobacter</taxon>
    </lineage>
</organism>
<dbReference type="Proteomes" id="UP000829925">
    <property type="component" value="Chromosome"/>
</dbReference>
<evidence type="ECO:0000313" key="1">
    <source>
        <dbReference type="EMBL" id="UOR04177.1"/>
    </source>
</evidence>
<accession>A0A8T9SR11</accession>
<dbReference type="InterPro" id="IPR036249">
    <property type="entry name" value="Thioredoxin-like_sf"/>
</dbReference>